<evidence type="ECO:0000259" key="17">
    <source>
        <dbReference type="Pfam" id="PF00150"/>
    </source>
</evidence>
<dbReference type="InterPro" id="IPR017853">
    <property type="entry name" value="GH"/>
</dbReference>
<dbReference type="GO" id="GO:0005886">
    <property type="term" value="C:plasma membrane"/>
    <property type="evidence" value="ECO:0007669"/>
    <property type="project" value="UniProtKB-SubCell"/>
</dbReference>
<keyword evidence="19" id="KW-1185">Reference proteome</keyword>
<keyword evidence="7" id="KW-1133">Transmembrane helix</keyword>
<comment type="function">
    <text evidence="13">Glucosidase involved in the degradation of cellulosic biomass. Active on lichenan.</text>
</comment>
<dbReference type="Proteomes" id="UP000001357">
    <property type="component" value="Unassembled WGS sequence"/>
</dbReference>
<dbReference type="KEGG" id="mbr:MONBRDRAFT_8955"/>
<reference evidence="18 19" key="1">
    <citation type="journal article" date="2008" name="Nature">
        <title>The genome of the choanoflagellate Monosiga brevicollis and the origin of metazoans.</title>
        <authorList>
            <consortium name="JGI Sequencing"/>
            <person name="King N."/>
            <person name="Westbrook M.J."/>
            <person name="Young S.L."/>
            <person name="Kuo A."/>
            <person name="Abedin M."/>
            <person name="Chapman J."/>
            <person name="Fairclough S."/>
            <person name="Hellsten U."/>
            <person name="Isogai Y."/>
            <person name="Letunic I."/>
            <person name="Marr M."/>
            <person name="Pincus D."/>
            <person name="Putnam N."/>
            <person name="Rokas A."/>
            <person name="Wright K.J."/>
            <person name="Zuzow R."/>
            <person name="Dirks W."/>
            <person name="Good M."/>
            <person name="Goodstein D."/>
            <person name="Lemons D."/>
            <person name="Li W."/>
            <person name="Lyons J.B."/>
            <person name="Morris A."/>
            <person name="Nichols S."/>
            <person name="Richter D.J."/>
            <person name="Salamov A."/>
            <person name="Bork P."/>
            <person name="Lim W.A."/>
            <person name="Manning G."/>
            <person name="Miller W.T."/>
            <person name="McGinnis W."/>
            <person name="Shapiro H."/>
            <person name="Tjian R."/>
            <person name="Grigoriev I.V."/>
            <person name="Rokhsar D."/>
        </authorList>
    </citation>
    <scope>NUCLEOTIDE SEQUENCE [LARGE SCALE GENOMIC DNA]</scope>
    <source>
        <strain evidence="19">MX1 / ATCC 50154</strain>
    </source>
</reference>
<sequence>MTAVWMGIVGVVLVGLAAPVTGGDGIERLLEAQDRMRLRRMRRGVNAAHWYSQTSTYSAQRFTAADFALLKQLGLNHVRLPVDESWVANSTYGFDAQLFAEVHTGLQRILDAGLAVILDFHATETFHAKLRDGTISTATFCALWRGWATHLAHYYSPDVLFLELLNEPSFPTVAPWDAMAQALTTCIHEARTCVAPDFTVIVDANLRVSENAWNTYAALAQMTPPVNKRHVVYTFHTYDPGVFTHQGATWGWYAYQMLHDLPYPSTPTNVATLAAAETNSTIRNLIEYYGSLQWNAHRLFNTLAPAFDWLRQHNLSAVCTEFGVYRLVSPPAAIPRWALDAAALLDAQGIGRLMRSSLCDMRVLLMSRLGDSRIFDAGMGVGPSLSNGKALINSTLDALVHWGHQQEPASQDPHCAARSVRPRRAYPGAQLGAGVSFNATWYNDTTVVAAPNLYSPIAPSPLGVTLLSLNGSVAAEAELLERILQEAMARHEAVAVFISLSPIPPDFLKNWSSTPEAGPGVLPVANVASAADADTFCAWLTQAALHNAVRHDDCGYAMGGVVAGGAASNDPGLLCAWFSQLACTNASLGVVRASTGFTLSDECFDFVGLPLDDPRADSGALDAQAAAIDWPSAVTEVLAMTTVNSSTIATETPSLAEVQTLCAAGSDGPVGVPLLAQLVAHLAKVDATAYATYLRGSTSLCLAWQAALGLSTVQPDTTTTNSAAAVGGDSAFPIPSGGQLLSLEFGRSRCTRR</sequence>
<dbReference type="InParanoid" id="A9V1M3"/>
<keyword evidence="10" id="KW-0326">Glycosidase</keyword>
<dbReference type="Pfam" id="PF00150">
    <property type="entry name" value="Cellulase"/>
    <property type="match status" value="1"/>
</dbReference>
<gene>
    <name evidence="18" type="ORF">MONBRDRAFT_8955</name>
</gene>
<feature type="chain" id="PRO_5002745170" description="glucan 1,3-beta-glucosidase" evidence="16">
    <location>
        <begin position="23"/>
        <end position="753"/>
    </location>
</feature>
<evidence type="ECO:0000313" key="18">
    <source>
        <dbReference type="EMBL" id="EDQ88465.1"/>
    </source>
</evidence>
<dbReference type="SUPFAM" id="SSF51445">
    <property type="entry name" value="(Trans)glycosidases"/>
    <property type="match status" value="1"/>
</dbReference>
<dbReference type="Gene3D" id="3.20.20.80">
    <property type="entry name" value="Glycosidases"/>
    <property type="match status" value="1"/>
</dbReference>
<keyword evidence="3" id="KW-1003">Cell membrane</keyword>
<evidence type="ECO:0000256" key="1">
    <source>
        <dbReference type="ARBA" id="ARBA00004401"/>
    </source>
</evidence>
<evidence type="ECO:0000256" key="10">
    <source>
        <dbReference type="ARBA" id="ARBA00023295"/>
    </source>
</evidence>
<protein>
    <recommendedName>
        <fullName evidence="14">glucan 1,3-beta-glucosidase</fullName>
        <ecNumber evidence="14">3.2.1.58</ecNumber>
    </recommendedName>
    <alternativeName>
        <fullName evidence="15">Exo-1,3-beta-glucanase D</fullName>
    </alternativeName>
</protein>
<dbReference type="GeneID" id="5891863"/>
<feature type="signal peptide" evidence="16">
    <location>
        <begin position="1"/>
        <end position="22"/>
    </location>
</feature>
<evidence type="ECO:0000256" key="15">
    <source>
        <dbReference type="ARBA" id="ARBA00041260"/>
    </source>
</evidence>
<comment type="similarity">
    <text evidence="2">Belongs to the glycosyl hydrolase 5 (cellulase A) family.</text>
</comment>
<dbReference type="PANTHER" id="PTHR31297">
    <property type="entry name" value="GLUCAN ENDO-1,6-BETA-GLUCOSIDASE B"/>
    <property type="match status" value="1"/>
</dbReference>
<dbReference type="EMBL" id="CH991554">
    <property type="protein sequence ID" value="EDQ88465.1"/>
    <property type="molecule type" value="Genomic_DNA"/>
</dbReference>
<dbReference type="InterPro" id="IPR050386">
    <property type="entry name" value="Glycosyl_hydrolase_5"/>
</dbReference>
<keyword evidence="6" id="KW-0735">Signal-anchor</keyword>
<evidence type="ECO:0000256" key="7">
    <source>
        <dbReference type="ARBA" id="ARBA00022989"/>
    </source>
</evidence>
<dbReference type="RefSeq" id="XP_001746569.1">
    <property type="nucleotide sequence ID" value="XM_001746517.1"/>
</dbReference>
<dbReference type="InterPro" id="IPR001547">
    <property type="entry name" value="Glyco_hydro_5"/>
</dbReference>
<keyword evidence="4" id="KW-0812">Transmembrane</keyword>
<comment type="subcellular location">
    <subcellularLocation>
        <location evidence="1">Cell membrane</location>
        <topology evidence="1">Single-pass type II membrane protein</topology>
    </subcellularLocation>
</comment>
<keyword evidence="5" id="KW-0378">Hydrolase</keyword>
<evidence type="ECO:0000256" key="8">
    <source>
        <dbReference type="ARBA" id="ARBA00023136"/>
    </source>
</evidence>
<keyword evidence="16" id="KW-0732">Signal</keyword>
<dbReference type="GO" id="GO:0009251">
    <property type="term" value="P:glucan catabolic process"/>
    <property type="evidence" value="ECO:0000318"/>
    <property type="project" value="GO_Central"/>
</dbReference>
<evidence type="ECO:0000256" key="6">
    <source>
        <dbReference type="ARBA" id="ARBA00022968"/>
    </source>
</evidence>
<proteinExistence type="inferred from homology"/>
<evidence type="ECO:0000256" key="2">
    <source>
        <dbReference type="ARBA" id="ARBA00005641"/>
    </source>
</evidence>
<dbReference type="AlphaFoldDB" id="A9V1M3"/>
<keyword evidence="9" id="KW-0325">Glycoprotein</keyword>
<evidence type="ECO:0000256" key="13">
    <source>
        <dbReference type="ARBA" id="ARBA00037126"/>
    </source>
</evidence>
<keyword evidence="11" id="KW-0961">Cell wall biogenesis/degradation</keyword>
<evidence type="ECO:0000256" key="9">
    <source>
        <dbReference type="ARBA" id="ARBA00023180"/>
    </source>
</evidence>
<feature type="domain" description="Glycoside hydrolase family 5" evidence="17">
    <location>
        <begin position="54"/>
        <end position="324"/>
    </location>
</feature>
<evidence type="ECO:0000256" key="11">
    <source>
        <dbReference type="ARBA" id="ARBA00023316"/>
    </source>
</evidence>
<evidence type="ECO:0000256" key="14">
    <source>
        <dbReference type="ARBA" id="ARBA00038929"/>
    </source>
</evidence>
<dbReference type="EC" id="3.2.1.58" evidence="14"/>
<evidence type="ECO:0000313" key="19">
    <source>
        <dbReference type="Proteomes" id="UP000001357"/>
    </source>
</evidence>
<dbReference type="PROSITE" id="PS00659">
    <property type="entry name" value="GLYCOSYL_HYDROL_F5"/>
    <property type="match status" value="1"/>
</dbReference>
<dbReference type="STRING" id="81824.A9V1M3"/>
<keyword evidence="8" id="KW-0472">Membrane</keyword>
<evidence type="ECO:0000256" key="4">
    <source>
        <dbReference type="ARBA" id="ARBA00022692"/>
    </source>
</evidence>
<evidence type="ECO:0000256" key="16">
    <source>
        <dbReference type="SAM" id="SignalP"/>
    </source>
</evidence>
<evidence type="ECO:0000256" key="12">
    <source>
        <dbReference type="ARBA" id="ARBA00036824"/>
    </source>
</evidence>
<evidence type="ECO:0000256" key="3">
    <source>
        <dbReference type="ARBA" id="ARBA00022475"/>
    </source>
</evidence>
<dbReference type="GO" id="GO:0071555">
    <property type="term" value="P:cell wall organization"/>
    <property type="evidence" value="ECO:0007669"/>
    <property type="project" value="UniProtKB-KW"/>
</dbReference>
<dbReference type="PANTHER" id="PTHR31297:SF34">
    <property type="entry name" value="GLUCAN 1,3-BETA-GLUCOSIDASE 2"/>
    <property type="match status" value="1"/>
</dbReference>
<dbReference type="eggNOG" id="ENOG502SYQP">
    <property type="taxonomic scope" value="Eukaryota"/>
</dbReference>
<evidence type="ECO:0000256" key="5">
    <source>
        <dbReference type="ARBA" id="ARBA00022801"/>
    </source>
</evidence>
<dbReference type="InterPro" id="IPR018087">
    <property type="entry name" value="Glyco_hydro_5_CS"/>
</dbReference>
<comment type="catalytic activity">
    <reaction evidence="12">
        <text>Successive hydrolysis of beta-D-glucose units from the non-reducing ends of (1-&gt;3)-beta-D-glucans, releasing alpha-glucose.</text>
        <dbReference type="EC" id="3.2.1.58"/>
    </reaction>
</comment>
<accession>A9V1M3</accession>
<name>A9V1M3_MONBE</name>
<organism evidence="18 19">
    <name type="scientific">Monosiga brevicollis</name>
    <name type="common">Choanoflagellate</name>
    <dbReference type="NCBI Taxonomy" id="81824"/>
    <lineage>
        <taxon>Eukaryota</taxon>
        <taxon>Choanoflagellata</taxon>
        <taxon>Craspedida</taxon>
        <taxon>Salpingoecidae</taxon>
        <taxon>Monosiga</taxon>
    </lineage>
</organism>
<dbReference type="GO" id="GO:0004338">
    <property type="term" value="F:glucan exo-1,3-beta-glucosidase activity"/>
    <property type="evidence" value="ECO:0000318"/>
    <property type="project" value="GO_Central"/>
</dbReference>